<dbReference type="OrthoDB" id="1936908at2759"/>
<protein>
    <recommendedName>
        <fullName evidence="2">Retrotransposon gag domain-containing protein</fullName>
    </recommendedName>
</protein>
<dbReference type="Pfam" id="PF03732">
    <property type="entry name" value="Retrotrans_gag"/>
    <property type="match status" value="1"/>
</dbReference>
<feature type="domain" description="Retrotransposon gag" evidence="2">
    <location>
        <begin position="11"/>
        <end position="107"/>
    </location>
</feature>
<evidence type="ECO:0000256" key="1">
    <source>
        <dbReference type="SAM" id="MobiDB-lite"/>
    </source>
</evidence>
<dbReference type="PANTHER" id="PTHR34482:SF36">
    <property type="entry name" value="RETROTRANSPOSON GAG DOMAIN-CONTAINING PROTEIN"/>
    <property type="match status" value="1"/>
</dbReference>
<dbReference type="KEGG" id="nta:107765294"/>
<feature type="compositionally biased region" description="Polar residues" evidence="1">
    <location>
        <begin position="143"/>
        <end position="155"/>
    </location>
</feature>
<name>A0A1S3XIA0_TOBAC</name>
<feature type="region of interest" description="Disordered" evidence="1">
    <location>
        <begin position="139"/>
        <end position="160"/>
    </location>
</feature>
<reference evidence="3" key="1">
    <citation type="submission" date="2025-08" db="UniProtKB">
        <authorList>
            <consortium name="RefSeq"/>
        </authorList>
    </citation>
    <scope>IDENTIFICATION</scope>
</reference>
<proteinExistence type="predicted"/>
<evidence type="ECO:0000313" key="3">
    <source>
        <dbReference type="RefSeq" id="XP_016439407.1"/>
    </source>
</evidence>
<dbReference type="OMA" id="FECGNTR"/>
<accession>A0A1S3XIA0</accession>
<dbReference type="PaxDb" id="4097-A0A1S3XIA0"/>
<sequence>MGIVETSGVTFTTFQMSGEDYKWWKACEEGSPTDAAPLTWALFSEMFMRKFVPQTLRDEFHTEFEQLRQGAISVSKYAIRFSELSRHAPALVATVRDRVRRFIERLNYALPATSNAMATSRFQVAHYAPPLSSAPPALGAFSGLSSRPGQSQFQQPHPPRACFECGNTRHMVRDYPTIRRGAPP</sequence>
<gene>
    <name evidence="3" type="primary">LOC107765294</name>
</gene>
<organism evidence="3">
    <name type="scientific">Nicotiana tabacum</name>
    <name type="common">Common tobacco</name>
    <dbReference type="NCBI Taxonomy" id="4097"/>
    <lineage>
        <taxon>Eukaryota</taxon>
        <taxon>Viridiplantae</taxon>
        <taxon>Streptophyta</taxon>
        <taxon>Embryophyta</taxon>
        <taxon>Tracheophyta</taxon>
        <taxon>Spermatophyta</taxon>
        <taxon>Magnoliopsida</taxon>
        <taxon>eudicotyledons</taxon>
        <taxon>Gunneridae</taxon>
        <taxon>Pentapetalae</taxon>
        <taxon>asterids</taxon>
        <taxon>lamiids</taxon>
        <taxon>Solanales</taxon>
        <taxon>Solanaceae</taxon>
        <taxon>Nicotianoideae</taxon>
        <taxon>Nicotianeae</taxon>
        <taxon>Nicotiana</taxon>
    </lineage>
</organism>
<dbReference type="PANTHER" id="PTHR34482">
    <property type="entry name" value="DNA DAMAGE-INDUCIBLE PROTEIN 1-LIKE"/>
    <property type="match status" value="1"/>
</dbReference>
<dbReference type="AlphaFoldDB" id="A0A1S3XIA0"/>
<evidence type="ECO:0000259" key="2">
    <source>
        <dbReference type="Pfam" id="PF03732"/>
    </source>
</evidence>
<dbReference type="InterPro" id="IPR005162">
    <property type="entry name" value="Retrotrans_gag_dom"/>
</dbReference>
<dbReference type="RefSeq" id="XP_016439407.1">
    <property type="nucleotide sequence ID" value="XM_016583921.1"/>
</dbReference>